<dbReference type="Proteomes" id="UP000242412">
    <property type="component" value="Unassembled WGS sequence"/>
</dbReference>
<comment type="caution">
    <text evidence="1">The sequence shown here is derived from an EMBL/GenBank/DDBJ whole genome shotgun (WGS) entry which is preliminary data.</text>
</comment>
<dbReference type="AlphaFoldDB" id="A0AB36IQ63"/>
<evidence type="ECO:0000313" key="1">
    <source>
        <dbReference type="EMBL" id="OLV27888.1"/>
    </source>
</evidence>
<protein>
    <submittedName>
        <fullName evidence="1">Uncharacterized protein</fullName>
    </submittedName>
</protein>
<reference evidence="1 2" key="1">
    <citation type="submission" date="2016-11" db="EMBL/GenBank/DDBJ databases">
        <title>Simultaneous identification of Haemophilus influenzae and Haemophilus haemolyticus using TaqMan real-time PCR.</title>
        <authorList>
            <person name="Price E.P."/>
            <person name="Sarovich D.S."/>
            <person name="Harris T.M."/>
            <person name="Spargo J.C."/>
            <person name="Nosworthy E."/>
            <person name="Beissbarth J."/>
            <person name="Chang A.B."/>
            <person name="Smith-Vaughan H.C."/>
        </authorList>
    </citation>
    <scope>NUCLEOTIDE SEQUENCE [LARGE SCALE GENOMIC DNA]</scope>
    <source>
        <strain evidence="1 2">60884 B Hi-2</strain>
    </source>
</reference>
<organism evidence="1 2">
    <name type="scientific">Haemophilus parainfluenzae</name>
    <dbReference type="NCBI Taxonomy" id="729"/>
    <lineage>
        <taxon>Bacteria</taxon>
        <taxon>Pseudomonadati</taxon>
        <taxon>Pseudomonadota</taxon>
        <taxon>Gammaproteobacteria</taxon>
        <taxon>Pasteurellales</taxon>
        <taxon>Pasteurellaceae</taxon>
        <taxon>Haemophilus</taxon>
    </lineage>
</organism>
<dbReference type="EMBL" id="MPJJ01000006">
    <property type="protein sequence ID" value="OLV27888.1"/>
    <property type="molecule type" value="Genomic_DNA"/>
</dbReference>
<sequence length="52" mass="6022">MLSKDPKVLIKLGELEKDKSKAQKYFGDACDLRSQEGCDKYRELNQKDDTNK</sequence>
<accession>A0AB36IQ63</accession>
<evidence type="ECO:0000313" key="2">
    <source>
        <dbReference type="Proteomes" id="UP000242412"/>
    </source>
</evidence>
<proteinExistence type="predicted"/>
<gene>
    <name evidence="1" type="ORF">BSO15_03550</name>
</gene>
<name>A0AB36IQ63_HAEPA</name>